<proteinExistence type="predicted"/>
<reference evidence="1" key="1">
    <citation type="submission" date="2011-06" db="EMBL/GenBank/DDBJ databases">
        <title>The Genome Sequence of Fusarium oxysporum Fo47.</title>
        <authorList>
            <consortium name="The Broad Institute Genome Sequencing Platform"/>
            <person name="Ma L.-J."/>
            <person name="Gale L.R."/>
            <person name="Schwartz D.C."/>
            <person name="Zhou S."/>
            <person name="Corby-Kistler H."/>
            <person name="Young S.K."/>
            <person name="Zeng Q."/>
            <person name="Gargeya S."/>
            <person name="Fitzgerald M."/>
            <person name="Haas B."/>
            <person name="Abouelleil A."/>
            <person name="Alvarado L."/>
            <person name="Arachchi H.M."/>
            <person name="Berlin A."/>
            <person name="Brown A."/>
            <person name="Chapman S.B."/>
            <person name="Chen Z."/>
            <person name="Dunbar C."/>
            <person name="Freedman E."/>
            <person name="Gearin G."/>
            <person name="Gellesch M."/>
            <person name="Goldberg J."/>
            <person name="Griggs A."/>
            <person name="Gujja S."/>
            <person name="Heiman D."/>
            <person name="Howarth C."/>
            <person name="Larson L."/>
            <person name="Lui A."/>
            <person name="MacDonald P.J.P."/>
            <person name="Mehta T."/>
            <person name="Montmayeur A."/>
            <person name="Murphy C."/>
            <person name="Neiman D."/>
            <person name="Pearson M."/>
            <person name="Priest M."/>
            <person name="Roberts A."/>
            <person name="Saif S."/>
            <person name="Shea T."/>
            <person name="Shenoy N."/>
            <person name="Sisk P."/>
            <person name="Stolte C."/>
            <person name="Sykes S."/>
            <person name="Wortman J."/>
            <person name="Nusbaum C."/>
            <person name="Birren B."/>
        </authorList>
    </citation>
    <scope>NUCLEOTIDE SEQUENCE [LARGE SCALE GENOMIC DNA]</scope>
    <source>
        <strain evidence="1">Fo47</strain>
    </source>
</reference>
<dbReference type="HOGENOM" id="CLU_2096950_0_0_1"/>
<organism evidence="1">
    <name type="scientific">Fusarium oxysporum Fo47</name>
    <dbReference type="NCBI Taxonomy" id="660027"/>
    <lineage>
        <taxon>Eukaryota</taxon>
        <taxon>Fungi</taxon>
        <taxon>Dikarya</taxon>
        <taxon>Ascomycota</taxon>
        <taxon>Pezizomycotina</taxon>
        <taxon>Sordariomycetes</taxon>
        <taxon>Hypocreomycetidae</taxon>
        <taxon>Hypocreales</taxon>
        <taxon>Nectriaceae</taxon>
        <taxon>Fusarium</taxon>
        <taxon>Fusarium oxysporum species complex</taxon>
    </lineage>
</organism>
<dbReference type="EMBL" id="JH717909">
    <property type="protein sequence ID" value="EWZ30671.1"/>
    <property type="molecule type" value="Genomic_DNA"/>
</dbReference>
<evidence type="ECO:0000313" key="1">
    <source>
        <dbReference type="EMBL" id="EWZ30671.1"/>
    </source>
</evidence>
<reference evidence="1" key="2">
    <citation type="submission" date="2012-06" db="EMBL/GenBank/DDBJ databases">
        <title>Annotation of the Genome Sequence of Fusarium oxysporum Fo47.</title>
        <authorList>
            <consortium name="The Broad Institute Genomics Platform"/>
            <person name="Ma L.-J."/>
            <person name="Corby-Kistler H."/>
            <person name="Broz K."/>
            <person name="Gale L.R."/>
            <person name="Jonkers W."/>
            <person name="O'Donnell K."/>
            <person name="Ploetz R."/>
            <person name="Steinberg C."/>
            <person name="Schwartz D.C."/>
            <person name="VanEtten H."/>
            <person name="Zhou S."/>
            <person name="Young S.K."/>
            <person name="Zeng Q."/>
            <person name="Gargeya S."/>
            <person name="Fitzgerald M."/>
            <person name="Abouelleil A."/>
            <person name="Alvarado L."/>
            <person name="Chapman S.B."/>
            <person name="Gainer-Dewar J."/>
            <person name="Goldberg J."/>
            <person name="Griggs A."/>
            <person name="Gujja S."/>
            <person name="Hansen M."/>
            <person name="Howarth C."/>
            <person name="Imamovic A."/>
            <person name="Ireland A."/>
            <person name="Larimer J."/>
            <person name="McCowan C."/>
            <person name="Murphy C."/>
            <person name="Pearson M."/>
            <person name="Poon T.W."/>
            <person name="Priest M."/>
            <person name="Roberts A."/>
            <person name="Saif S."/>
            <person name="Shea T."/>
            <person name="Sykes S."/>
            <person name="Wortman J."/>
            <person name="Nusbaum C."/>
            <person name="Birren B."/>
        </authorList>
    </citation>
    <scope>NUCLEOTIDE SEQUENCE</scope>
    <source>
        <strain evidence="1">Fo47</strain>
    </source>
</reference>
<accession>W9JFH3</accession>
<dbReference type="Proteomes" id="UP000030766">
    <property type="component" value="Unassembled WGS sequence"/>
</dbReference>
<dbReference type="AlphaFoldDB" id="W9JFH3"/>
<name>W9JFH3_FUSOX</name>
<sequence length="116" mass="12920">MDSGTSQHTIVDMLERHQTKSRHKRLPALPGWPWPRAWWRFALFDLLASPFGAAAATAEAGSRSGGEAKTYLTFALSLILAKKPRPESKSTEMPTNAFFQSGYCYSSYDASNLNYT</sequence>
<dbReference type="VEuPathDB" id="FungiDB:FOZG_16144"/>
<protein>
    <submittedName>
        <fullName evidence="1">Uncharacterized protein</fullName>
    </submittedName>
</protein>
<gene>
    <name evidence="1" type="ORF">FOZG_16144</name>
</gene>